<sequence length="184" mass="19800">RPSDISPAHRPTSLAVVPVIAGTIGGVLIVIVVTFAVRCYLRERCPGMQALDINTFPTHVSGNGAIPPDTNDTDIQQGSEQPHINQVDIGVRHSGRADTKLEPPPSVNLEHAEDACPATIASAARNSLEGPNVVPATPFRSEMGAFTTDELVVELKQRMREEGRWDRDESLPGYTESDQGTSHS</sequence>
<evidence type="ECO:0000313" key="4">
    <source>
        <dbReference type="Proteomes" id="UP001437256"/>
    </source>
</evidence>
<evidence type="ECO:0000256" key="2">
    <source>
        <dbReference type="SAM" id="Phobius"/>
    </source>
</evidence>
<gene>
    <name evidence="3" type="ORF">AAF712_016582</name>
</gene>
<organism evidence="3 4">
    <name type="scientific">Marasmius tenuissimus</name>
    <dbReference type="NCBI Taxonomy" id="585030"/>
    <lineage>
        <taxon>Eukaryota</taxon>
        <taxon>Fungi</taxon>
        <taxon>Dikarya</taxon>
        <taxon>Basidiomycota</taxon>
        <taxon>Agaricomycotina</taxon>
        <taxon>Agaricomycetes</taxon>
        <taxon>Agaricomycetidae</taxon>
        <taxon>Agaricales</taxon>
        <taxon>Marasmiineae</taxon>
        <taxon>Marasmiaceae</taxon>
        <taxon>Marasmius</taxon>
    </lineage>
</organism>
<accession>A0ABR2Z5D9</accession>
<comment type="caution">
    <text evidence="3">The sequence shown here is derived from an EMBL/GenBank/DDBJ whole genome shotgun (WGS) entry which is preliminary data.</text>
</comment>
<proteinExistence type="predicted"/>
<feature type="region of interest" description="Disordered" evidence="1">
    <location>
        <begin position="159"/>
        <end position="184"/>
    </location>
</feature>
<keyword evidence="4" id="KW-1185">Reference proteome</keyword>
<name>A0ABR2Z5D9_9AGAR</name>
<dbReference type="Proteomes" id="UP001437256">
    <property type="component" value="Unassembled WGS sequence"/>
</dbReference>
<feature type="transmembrane region" description="Helical" evidence="2">
    <location>
        <begin position="20"/>
        <end position="41"/>
    </location>
</feature>
<evidence type="ECO:0000256" key="1">
    <source>
        <dbReference type="SAM" id="MobiDB-lite"/>
    </source>
</evidence>
<reference evidence="3 4" key="1">
    <citation type="submission" date="2024-05" db="EMBL/GenBank/DDBJ databases">
        <title>A draft genome resource for the thread blight pathogen Marasmius tenuissimus strain MS-2.</title>
        <authorList>
            <person name="Yulfo-Soto G.E."/>
            <person name="Baruah I.K."/>
            <person name="Amoako-Attah I."/>
            <person name="Bukari Y."/>
            <person name="Meinhardt L.W."/>
            <person name="Bailey B.A."/>
            <person name="Cohen S.P."/>
        </authorList>
    </citation>
    <scope>NUCLEOTIDE SEQUENCE [LARGE SCALE GENOMIC DNA]</scope>
    <source>
        <strain evidence="3 4">MS-2</strain>
    </source>
</reference>
<keyword evidence="2" id="KW-1133">Transmembrane helix</keyword>
<keyword evidence="2" id="KW-0472">Membrane</keyword>
<evidence type="ECO:0000313" key="3">
    <source>
        <dbReference type="EMBL" id="KAL0056805.1"/>
    </source>
</evidence>
<dbReference type="EMBL" id="JBBXMP010000925">
    <property type="protein sequence ID" value="KAL0056805.1"/>
    <property type="molecule type" value="Genomic_DNA"/>
</dbReference>
<keyword evidence="2" id="KW-0812">Transmembrane</keyword>
<feature type="compositionally biased region" description="Basic and acidic residues" evidence="1">
    <location>
        <begin position="159"/>
        <end position="170"/>
    </location>
</feature>
<feature type="non-terminal residue" evidence="3">
    <location>
        <position position="1"/>
    </location>
</feature>
<protein>
    <submittedName>
        <fullName evidence="3">Uncharacterized protein</fullName>
    </submittedName>
</protein>